<evidence type="ECO:0000313" key="4">
    <source>
        <dbReference type="Proteomes" id="UP001151760"/>
    </source>
</evidence>
<proteinExistence type="predicted"/>
<name>A0ABQ5IE72_9ASTR</name>
<dbReference type="Pfam" id="PF03732">
    <property type="entry name" value="Retrotrans_gag"/>
    <property type="match status" value="1"/>
</dbReference>
<evidence type="ECO:0000259" key="2">
    <source>
        <dbReference type="Pfam" id="PF03732"/>
    </source>
</evidence>
<protein>
    <recommendedName>
        <fullName evidence="2">Retrotransposon gag domain-containing protein</fullName>
    </recommendedName>
</protein>
<feature type="domain" description="Retrotransposon gag" evidence="2">
    <location>
        <begin position="139"/>
        <end position="231"/>
    </location>
</feature>
<dbReference type="EMBL" id="BQNB010020658">
    <property type="protein sequence ID" value="GJT98260.1"/>
    <property type="molecule type" value="Genomic_DNA"/>
</dbReference>
<keyword evidence="4" id="KW-1185">Reference proteome</keyword>
<gene>
    <name evidence="3" type="ORF">Tco_1093778</name>
</gene>
<dbReference type="InterPro" id="IPR005162">
    <property type="entry name" value="Retrotrans_gag_dom"/>
</dbReference>
<reference evidence="3" key="2">
    <citation type="submission" date="2022-01" db="EMBL/GenBank/DDBJ databases">
        <authorList>
            <person name="Yamashiro T."/>
            <person name="Shiraishi A."/>
            <person name="Satake H."/>
            <person name="Nakayama K."/>
        </authorList>
    </citation>
    <scope>NUCLEOTIDE SEQUENCE</scope>
</reference>
<comment type="caution">
    <text evidence="3">The sequence shown here is derived from an EMBL/GenBank/DDBJ whole genome shotgun (WGS) entry which is preliminary data.</text>
</comment>
<organism evidence="3 4">
    <name type="scientific">Tanacetum coccineum</name>
    <dbReference type="NCBI Taxonomy" id="301880"/>
    <lineage>
        <taxon>Eukaryota</taxon>
        <taxon>Viridiplantae</taxon>
        <taxon>Streptophyta</taxon>
        <taxon>Embryophyta</taxon>
        <taxon>Tracheophyta</taxon>
        <taxon>Spermatophyta</taxon>
        <taxon>Magnoliopsida</taxon>
        <taxon>eudicotyledons</taxon>
        <taxon>Gunneridae</taxon>
        <taxon>Pentapetalae</taxon>
        <taxon>asterids</taxon>
        <taxon>campanulids</taxon>
        <taxon>Asterales</taxon>
        <taxon>Asteraceae</taxon>
        <taxon>Asteroideae</taxon>
        <taxon>Anthemideae</taxon>
        <taxon>Anthemidinae</taxon>
        <taxon>Tanacetum</taxon>
    </lineage>
</organism>
<dbReference type="Proteomes" id="UP001151760">
    <property type="component" value="Unassembled WGS sequence"/>
</dbReference>
<evidence type="ECO:0000313" key="3">
    <source>
        <dbReference type="EMBL" id="GJT98260.1"/>
    </source>
</evidence>
<reference evidence="3" key="1">
    <citation type="journal article" date="2022" name="Int. J. Mol. Sci.">
        <title>Draft Genome of Tanacetum Coccineum: Genomic Comparison of Closely Related Tanacetum-Family Plants.</title>
        <authorList>
            <person name="Yamashiro T."/>
            <person name="Shiraishi A."/>
            <person name="Nakayama K."/>
            <person name="Satake H."/>
        </authorList>
    </citation>
    <scope>NUCLEOTIDE SEQUENCE</scope>
</reference>
<accession>A0ABQ5IE72</accession>
<sequence length="504" mass="57678">MTRSSTKELFSPLENPEQKFRSRRRLFDTPSLIESNSPEFDHIFDIEEQSEEEVRETMTETMEQYMSKTRENYGSGVTRHTINQDTPFELKGQFLKELRDNTFSGSEHEDANEHIEKVLEIVDLFHIPKVTQDQIMLRAFPVSLTGAASRWLRNQPSGSITTWEVLKTKFLNKYCPPARTAKKMEEINNFQQEADESLFRAWERFKELLMKCPQHYLTDMQEVILFYNGLDVPTRQILDSKGAIPSKTAADAKIAIQEMAEYSQKWHNGTSSRTRSTETSDGLAAIQAQLNNLGREIKKVNEKVYAAQVGCELCKGPHYTKDCPQKEEGKTLEEAYYTQFGAPYQPGGQYRAAGPGFYQRNNGNSSYPDRRPSLEESLTKFMAESAKRHEENSNIIKEIRASTDAAIRNQGASIKTLEIQIGQMSKVLQERGFGSLPSSTETNPRDQVKSISTTKADFSEIRRMEASPYAVSVPQHIYLFPEIVPFPRRLHNYCCDDLKEPLLT</sequence>
<dbReference type="PANTHER" id="PTHR33223:SF11">
    <property type="entry name" value="ELEMENT PROTEIN, PUTATIVE-RELATED"/>
    <property type="match status" value="1"/>
</dbReference>
<dbReference type="PANTHER" id="PTHR33223">
    <property type="entry name" value="CCHC-TYPE DOMAIN-CONTAINING PROTEIN"/>
    <property type="match status" value="1"/>
</dbReference>
<feature type="region of interest" description="Disordered" evidence="1">
    <location>
        <begin position="1"/>
        <end position="26"/>
    </location>
</feature>
<evidence type="ECO:0000256" key="1">
    <source>
        <dbReference type="SAM" id="MobiDB-lite"/>
    </source>
</evidence>